<dbReference type="STRING" id="1301915.JH146_0413"/>
<dbReference type="KEGG" id="mjh:JH146_0413"/>
<keyword evidence="2" id="KW-0813">Transport</keyword>
<comment type="similarity">
    <text evidence="6">Belongs to the ABC transporter superfamily. Sulfate/tungstate importer (TC 3.A.1.6) family.</text>
</comment>
<evidence type="ECO:0000256" key="4">
    <source>
        <dbReference type="ARBA" id="ARBA00022741"/>
    </source>
</evidence>
<dbReference type="GO" id="GO:0016887">
    <property type="term" value="F:ATP hydrolysis activity"/>
    <property type="evidence" value="ECO:0007669"/>
    <property type="project" value="InterPro"/>
</dbReference>
<comment type="subunit">
    <text evidence="7">The complex is composed of two ATP-binding proteins (WtpC), two transmembrane proteins (WtpB) and a solute-binding protein (WtpA).</text>
</comment>
<evidence type="ECO:0000256" key="7">
    <source>
        <dbReference type="ARBA" id="ARBA00038781"/>
    </source>
</evidence>
<feature type="domain" description="ABC transporter" evidence="11">
    <location>
        <begin position="2"/>
        <end position="227"/>
    </location>
</feature>
<dbReference type="EC" id="7.3.2.6" evidence="8"/>
<evidence type="ECO:0000313" key="13">
    <source>
        <dbReference type="Proteomes" id="UP000028781"/>
    </source>
</evidence>
<dbReference type="Pfam" id="PF00005">
    <property type="entry name" value="ABC_tran"/>
    <property type="match status" value="1"/>
</dbReference>
<dbReference type="PANTHER" id="PTHR42781">
    <property type="entry name" value="SPERMIDINE/PUTRESCINE IMPORT ATP-BINDING PROTEIN POTA"/>
    <property type="match status" value="1"/>
</dbReference>
<dbReference type="EMBL" id="CP009149">
    <property type="protein sequence ID" value="AIJ05263.1"/>
    <property type="molecule type" value="Genomic_DNA"/>
</dbReference>
<dbReference type="InterPro" id="IPR003439">
    <property type="entry name" value="ABC_transporter-like_ATP-bd"/>
</dbReference>
<dbReference type="InterPro" id="IPR017871">
    <property type="entry name" value="ABC_transporter-like_CS"/>
</dbReference>
<evidence type="ECO:0000256" key="3">
    <source>
        <dbReference type="ARBA" id="ARBA00022505"/>
    </source>
</evidence>
<dbReference type="CDD" id="cd03299">
    <property type="entry name" value="ABC_ModC_like"/>
    <property type="match status" value="1"/>
</dbReference>
<evidence type="ECO:0000256" key="10">
    <source>
        <dbReference type="ARBA" id="ARBA00047936"/>
    </source>
</evidence>
<dbReference type="InterPro" id="IPR027417">
    <property type="entry name" value="P-loop_NTPase"/>
</dbReference>
<evidence type="ECO:0000256" key="9">
    <source>
        <dbReference type="ARBA" id="ARBA00041133"/>
    </source>
</evidence>
<name>A0A076LFM9_9EURY</name>
<dbReference type="InterPro" id="IPR003593">
    <property type="entry name" value="AAA+_ATPase"/>
</dbReference>
<dbReference type="RefSeq" id="WP_048201452.1">
    <property type="nucleotide sequence ID" value="NZ_CP009149.1"/>
</dbReference>
<accession>A0A076LFM9</accession>
<dbReference type="HOGENOM" id="CLU_000604_1_1_2"/>
<keyword evidence="4" id="KW-0547">Nucleotide-binding</keyword>
<dbReference type="PANTHER" id="PTHR42781:SF4">
    <property type="entry name" value="SPERMIDINE_PUTRESCINE IMPORT ATP-BINDING PROTEIN POTA"/>
    <property type="match status" value="1"/>
</dbReference>
<dbReference type="PROSITE" id="PS00211">
    <property type="entry name" value="ABC_TRANSPORTER_1"/>
    <property type="match status" value="1"/>
</dbReference>
<keyword evidence="13" id="KW-1185">Reference proteome</keyword>
<evidence type="ECO:0000259" key="11">
    <source>
        <dbReference type="PROSITE" id="PS50893"/>
    </source>
</evidence>
<keyword evidence="3" id="KW-0500">Molybdenum</keyword>
<dbReference type="SMART" id="SM00382">
    <property type="entry name" value="AAA"/>
    <property type="match status" value="1"/>
</dbReference>
<dbReference type="GO" id="GO:1901238">
    <property type="term" value="F:ABC-type tungstate transporter activity"/>
    <property type="evidence" value="ECO:0007669"/>
    <property type="project" value="UniProtKB-EC"/>
</dbReference>
<sequence length="297" mass="33411">MLKVENLSKIWKDFKLKNVSFEMDREYCVILGPSGAGKSVLIKCIAGILKPDSGKILLNGEDITNLPPEKRNVGYVPQNYALFPNKNVYKNIAYGLIIKKANRLEIDRKVKEIAEFLNISHLLDRNVKTLSGGEQQRVALARALILNPSILLLDEPTSAVDIKIKENIISELKKIKHIPVLHITHDLAEARTLGEKVGIFMNGELIAFGNRDILKKPKNKKVAEFLGFNIINDKAIAPEDVIIKDGNEGEVVNIIDYGKYKKVFVKYNGYIIKAFTERDLNIGDNVGLEFREETKLS</sequence>
<dbReference type="AlphaFoldDB" id="A0A076LFM9"/>
<gene>
    <name evidence="12" type="ORF">JH146_0413</name>
</gene>
<dbReference type="Gene3D" id="3.40.50.300">
    <property type="entry name" value="P-loop containing nucleotide triphosphate hydrolases"/>
    <property type="match status" value="1"/>
</dbReference>
<proteinExistence type="inferred from homology"/>
<dbReference type="GO" id="GO:0005524">
    <property type="term" value="F:ATP binding"/>
    <property type="evidence" value="ECO:0007669"/>
    <property type="project" value="UniProtKB-KW"/>
</dbReference>
<dbReference type="InterPro" id="IPR050093">
    <property type="entry name" value="ABC_SmlMolc_Importer"/>
</dbReference>
<dbReference type="Proteomes" id="UP000028781">
    <property type="component" value="Chromosome"/>
</dbReference>
<evidence type="ECO:0000313" key="12">
    <source>
        <dbReference type="EMBL" id="AIJ05263.1"/>
    </source>
</evidence>
<reference evidence="12 13" key="1">
    <citation type="journal article" date="2015" name="Int. J. Syst. Evol. Microbiol.">
        <title>M ethanocaldococcus bathoardescens sp. nov., a hyperthermophilic methanogen isolated from a volcanically active deep-sea hydrothermal vent.</title>
        <authorList>
            <person name="Stewart L.C."/>
            <person name="Jung J.H."/>
            <person name="Kim Y.T."/>
            <person name="Kwon S.W."/>
            <person name="Park C.S."/>
            <person name="Holden J.F."/>
        </authorList>
    </citation>
    <scope>NUCLEOTIDE SEQUENCE [LARGE SCALE GENOMIC DNA]</scope>
    <source>
        <strain evidence="12 13">JH146</strain>
    </source>
</reference>
<dbReference type="PROSITE" id="PS50893">
    <property type="entry name" value="ABC_TRANSPORTER_2"/>
    <property type="match status" value="1"/>
</dbReference>
<protein>
    <recommendedName>
        <fullName evidence="9">Molybdate/tungstate import ATP-binding protein WtpC</fullName>
        <ecNumber evidence="8">7.3.2.6</ecNumber>
    </recommendedName>
</protein>
<dbReference type="OrthoDB" id="18368at2157"/>
<evidence type="ECO:0000256" key="8">
    <source>
        <dbReference type="ARBA" id="ARBA00039025"/>
    </source>
</evidence>
<evidence type="ECO:0000256" key="5">
    <source>
        <dbReference type="ARBA" id="ARBA00022840"/>
    </source>
</evidence>
<organism evidence="12 13">
    <name type="scientific">Methanocaldococcus bathoardescens</name>
    <dbReference type="NCBI Taxonomy" id="1301915"/>
    <lineage>
        <taxon>Archaea</taxon>
        <taxon>Methanobacteriati</taxon>
        <taxon>Methanobacteriota</taxon>
        <taxon>Methanomada group</taxon>
        <taxon>Methanococci</taxon>
        <taxon>Methanococcales</taxon>
        <taxon>Methanocaldococcaceae</taxon>
        <taxon>Methanocaldococcus</taxon>
    </lineage>
</organism>
<dbReference type="SUPFAM" id="SSF52540">
    <property type="entry name" value="P-loop containing nucleoside triphosphate hydrolases"/>
    <property type="match status" value="1"/>
</dbReference>
<comment type="catalytic activity">
    <reaction evidence="10">
        <text>tungstate(in) + ATP + H2O = tungstate(out) + ADP + phosphate + H(+)</text>
        <dbReference type="Rhea" id="RHEA:35027"/>
        <dbReference type="ChEBI" id="CHEBI:15377"/>
        <dbReference type="ChEBI" id="CHEBI:15378"/>
        <dbReference type="ChEBI" id="CHEBI:30616"/>
        <dbReference type="ChEBI" id="CHEBI:43474"/>
        <dbReference type="ChEBI" id="CHEBI:46502"/>
        <dbReference type="ChEBI" id="CHEBI:456216"/>
        <dbReference type="EC" id="7.3.2.6"/>
    </reaction>
</comment>
<evidence type="ECO:0000256" key="2">
    <source>
        <dbReference type="ARBA" id="ARBA00022448"/>
    </source>
</evidence>
<dbReference type="GeneID" id="24891008"/>
<comment type="subcellular location">
    <subcellularLocation>
        <location evidence="1">Cell membrane</location>
        <topology evidence="1">Peripheral membrane protein</topology>
    </subcellularLocation>
</comment>
<evidence type="ECO:0000256" key="1">
    <source>
        <dbReference type="ARBA" id="ARBA00004202"/>
    </source>
</evidence>
<dbReference type="GO" id="GO:0005886">
    <property type="term" value="C:plasma membrane"/>
    <property type="evidence" value="ECO:0007669"/>
    <property type="project" value="UniProtKB-SubCell"/>
</dbReference>
<evidence type="ECO:0000256" key="6">
    <source>
        <dbReference type="ARBA" id="ARBA00038307"/>
    </source>
</evidence>
<keyword evidence="5" id="KW-0067">ATP-binding</keyword>